<organism evidence="6 7">
    <name type="scientific">Myotis brandtii</name>
    <name type="common">Brandt's bat</name>
    <dbReference type="NCBI Taxonomy" id="109478"/>
    <lineage>
        <taxon>Eukaryota</taxon>
        <taxon>Metazoa</taxon>
        <taxon>Chordata</taxon>
        <taxon>Craniata</taxon>
        <taxon>Vertebrata</taxon>
        <taxon>Euteleostomi</taxon>
        <taxon>Mammalia</taxon>
        <taxon>Eutheria</taxon>
        <taxon>Laurasiatheria</taxon>
        <taxon>Chiroptera</taxon>
        <taxon>Yangochiroptera</taxon>
        <taxon>Vespertilionidae</taxon>
        <taxon>Myotis</taxon>
    </lineage>
</organism>
<keyword evidence="7" id="KW-1185">Reference proteome</keyword>
<dbReference type="AlphaFoldDB" id="S7NS06"/>
<evidence type="ECO:0000313" key="6">
    <source>
        <dbReference type="EMBL" id="EPQ20494.1"/>
    </source>
</evidence>
<dbReference type="Pfam" id="PF00053">
    <property type="entry name" value="EGF_laminin"/>
    <property type="match status" value="1"/>
</dbReference>
<dbReference type="EMBL" id="KE164845">
    <property type="protein sequence ID" value="EPQ20494.1"/>
    <property type="molecule type" value="Genomic_DNA"/>
</dbReference>
<proteinExistence type="predicted"/>
<dbReference type="SMART" id="SM00181">
    <property type="entry name" value="EGF"/>
    <property type="match status" value="2"/>
</dbReference>
<protein>
    <submittedName>
        <fullName evidence="6">Multiple epidermal growth factor-like domains protein 6</fullName>
    </submittedName>
</protein>
<dbReference type="SMART" id="SM00180">
    <property type="entry name" value="EGF_Lam"/>
    <property type="match status" value="1"/>
</dbReference>
<dbReference type="PROSITE" id="PS00022">
    <property type="entry name" value="EGF_1"/>
    <property type="match status" value="2"/>
</dbReference>
<reference evidence="6 7" key="1">
    <citation type="journal article" date="2013" name="Nat. Commun.">
        <title>Genome analysis reveals insights into physiology and longevity of the Brandt's bat Myotis brandtii.</title>
        <authorList>
            <person name="Seim I."/>
            <person name="Fang X."/>
            <person name="Xiong Z."/>
            <person name="Lobanov A.V."/>
            <person name="Huang Z."/>
            <person name="Ma S."/>
            <person name="Feng Y."/>
            <person name="Turanov A.A."/>
            <person name="Zhu Y."/>
            <person name="Lenz T.L."/>
            <person name="Gerashchenko M.V."/>
            <person name="Fan D."/>
            <person name="Hee Yim S."/>
            <person name="Yao X."/>
            <person name="Jordan D."/>
            <person name="Xiong Y."/>
            <person name="Ma Y."/>
            <person name="Lyapunov A.N."/>
            <person name="Chen G."/>
            <person name="Kulakova O.I."/>
            <person name="Sun Y."/>
            <person name="Lee S.G."/>
            <person name="Bronson R.T."/>
            <person name="Moskalev A.A."/>
            <person name="Sunyaev S.R."/>
            <person name="Zhang G."/>
            <person name="Krogh A."/>
            <person name="Wang J."/>
            <person name="Gladyshev V.N."/>
        </authorList>
    </citation>
    <scope>NUCLEOTIDE SEQUENCE [LARGE SCALE GENOMIC DNA]</scope>
</reference>
<feature type="domain" description="EGF-like" evidence="5">
    <location>
        <begin position="63"/>
        <end position="74"/>
    </location>
</feature>
<evidence type="ECO:0000256" key="3">
    <source>
        <dbReference type="ARBA" id="ARBA00022737"/>
    </source>
</evidence>
<dbReference type="Proteomes" id="UP000052978">
    <property type="component" value="Unassembled WGS sequence"/>
</dbReference>
<evidence type="ECO:0000256" key="1">
    <source>
        <dbReference type="ARBA" id="ARBA00022536"/>
    </source>
</evidence>
<dbReference type="GO" id="GO:0005044">
    <property type="term" value="F:scavenger receptor activity"/>
    <property type="evidence" value="ECO:0007669"/>
    <property type="project" value="InterPro"/>
</dbReference>
<evidence type="ECO:0000313" key="7">
    <source>
        <dbReference type="Proteomes" id="UP000052978"/>
    </source>
</evidence>
<evidence type="ECO:0000256" key="2">
    <source>
        <dbReference type="ARBA" id="ARBA00022729"/>
    </source>
</evidence>
<dbReference type="InterPro" id="IPR002049">
    <property type="entry name" value="LE_dom"/>
</dbReference>
<sequence length="126" mass="13599">MEPVVMQRVDSAFAQQVSMAAGVKKVYPEHFKAECSPGMFGDNCQHLCDCESKISCHPVTGKCLCPPGRAGARCEAECRPGQYGPNCALTCQCVHRAQCNPLNGSCTCPSKRMGPTCEENVLDDLQ</sequence>
<keyword evidence="2" id="KW-0732">Signal</keyword>
<dbReference type="PANTHER" id="PTHR24043:SF8">
    <property type="entry name" value="EGF-LIKE DOMAIN-CONTAINING PROTEIN"/>
    <property type="match status" value="1"/>
</dbReference>
<dbReference type="PANTHER" id="PTHR24043">
    <property type="entry name" value="SCAVENGER RECEPTOR CLASS F"/>
    <property type="match status" value="1"/>
</dbReference>
<keyword evidence="1" id="KW-0245">EGF-like domain</keyword>
<feature type="domain" description="EGF-like" evidence="5">
    <location>
        <begin position="106"/>
        <end position="117"/>
    </location>
</feature>
<evidence type="ECO:0000259" key="5">
    <source>
        <dbReference type="PROSITE" id="PS00022"/>
    </source>
</evidence>
<name>S7NS06_MYOBR</name>
<dbReference type="PRINTS" id="PR00011">
    <property type="entry name" value="EGFLAMININ"/>
</dbReference>
<keyword evidence="3" id="KW-0677">Repeat</keyword>
<dbReference type="CDD" id="cd00055">
    <property type="entry name" value="EGF_Lam"/>
    <property type="match status" value="1"/>
</dbReference>
<gene>
    <name evidence="6" type="ORF">D623_10024767</name>
</gene>
<evidence type="ECO:0000256" key="4">
    <source>
        <dbReference type="ARBA" id="ARBA00023157"/>
    </source>
</evidence>
<dbReference type="FunFam" id="2.170.300.10:FF:000041">
    <property type="entry name" value="Tyrosine protein kinase receptor tie-1, putative"/>
    <property type="match status" value="1"/>
</dbReference>
<accession>S7NS06</accession>
<dbReference type="InterPro" id="IPR000742">
    <property type="entry name" value="EGF"/>
</dbReference>
<keyword evidence="4" id="KW-1015">Disulfide bond</keyword>
<dbReference type="InterPro" id="IPR042635">
    <property type="entry name" value="MEGF10/SREC1/2-like"/>
</dbReference>
<dbReference type="Gene3D" id="2.170.300.10">
    <property type="entry name" value="Tie2 ligand-binding domain superfamily"/>
    <property type="match status" value="1"/>
</dbReference>